<name>A0A7T7XQ80_9SPIR</name>
<dbReference type="CDD" id="cd04301">
    <property type="entry name" value="NAT_SF"/>
    <property type="match status" value="1"/>
</dbReference>
<dbReference type="Gene3D" id="3.40.630.30">
    <property type="match status" value="1"/>
</dbReference>
<reference evidence="2" key="1">
    <citation type="submission" date="2021-01" db="EMBL/GenBank/DDBJ databases">
        <title>Description of Breznakiella homolactica.</title>
        <authorList>
            <person name="Song Y."/>
            <person name="Brune A."/>
        </authorList>
    </citation>
    <scope>NUCLEOTIDE SEQUENCE</scope>
    <source>
        <strain evidence="2">RmG30</strain>
    </source>
</reference>
<protein>
    <submittedName>
        <fullName evidence="2">GNAT family N-acetyltransferase</fullName>
    </submittedName>
</protein>
<evidence type="ECO:0000313" key="2">
    <source>
        <dbReference type="EMBL" id="QQO10463.1"/>
    </source>
</evidence>
<dbReference type="GO" id="GO:0016747">
    <property type="term" value="F:acyltransferase activity, transferring groups other than amino-acyl groups"/>
    <property type="evidence" value="ECO:0007669"/>
    <property type="project" value="InterPro"/>
</dbReference>
<evidence type="ECO:0000259" key="1">
    <source>
        <dbReference type="PROSITE" id="PS51186"/>
    </source>
</evidence>
<dbReference type="Proteomes" id="UP000595917">
    <property type="component" value="Chromosome"/>
</dbReference>
<sequence length="154" mass="17760">MEFIEKTQDHNKAVSDIIKGWGSDIIVTRGTIYRAHDLDGILAYDDGKIAGIGLYRIKKDCEIVLLETFIHNRGIGTQIIERIKKIAKSSKCKRVWLITTNANIHALGFYQKRGFHISNIYKNAMENSRRIKPEIPEMEDGIEIRDEIEFEIKL</sequence>
<accession>A0A7T7XQ80</accession>
<dbReference type="PROSITE" id="PS51186">
    <property type="entry name" value="GNAT"/>
    <property type="match status" value="1"/>
</dbReference>
<evidence type="ECO:0000313" key="3">
    <source>
        <dbReference type="Proteomes" id="UP000595917"/>
    </source>
</evidence>
<gene>
    <name evidence="2" type="ORF">JFL75_05990</name>
</gene>
<dbReference type="KEGG" id="bhc:JFL75_05990"/>
<dbReference type="RefSeq" id="WP_215627767.1">
    <property type="nucleotide sequence ID" value="NZ_CP067089.2"/>
</dbReference>
<dbReference type="SUPFAM" id="SSF55729">
    <property type="entry name" value="Acyl-CoA N-acyltransferases (Nat)"/>
    <property type="match status" value="1"/>
</dbReference>
<keyword evidence="3" id="KW-1185">Reference proteome</keyword>
<dbReference type="Pfam" id="PF00583">
    <property type="entry name" value="Acetyltransf_1"/>
    <property type="match status" value="1"/>
</dbReference>
<dbReference type="EMBL" id="CP067089">
    <property type="protein sequence ID" value="QQO10463.1"/>
    <property type="molecule type" value="Genomic_DNA"/>
</dbReference>
<dbReference type="AlphaFoldDB" id="A0A7T7XQ80"/>
<proteinExistence type="predicted"/>
<feature type="domain" description="N-acetyltransferase" evidence="1">
    <location>
        <begin position="1"/>
        <end position="136"/>
    </location>
</feature>
<dbReference type="InterPro" id="IPR016181">
    <property type="entry name" value="Acyl_CoA_acyltransferase"/>
</dbReference>
<dbReference type="InterPro" id="IPR000182">
    <property type="entry name" value="GNAT_dom"/>
</dbReference>
<organism evidence="2 3">
    <name type="scientific">Breznakiella homolactica</name>
    <dbReference type="NCBI Taxonomy" id="2798577"/>
    <lineage>
        <taxon>Bacteria</taxon>
        <taxon>Pseudomonadati</taxon>
        <taxon>Spirochaetota</taxon>
        <taxon>Spirochaetia</taxon>
        <taxon>Spirochaetales</taxon>
        <taxon>Breznakiellaceae</taxon>
        <taxon>Breznakiella</taxon>
    </lineage>
</organism>